<keyword evidence="3" id="KW-0378">Hydrolase</keyword>
<dbReference type="SUPFAM" id="SSF82771">
    <property type="entry name" value="GIY-YIG endonuclease"/>
    <property type="match status" value="1"/>
</dbReference>
<dbReference type="PROSITE" id="PS50164">
    <property type="entry name" value="GIY_YIG"/>
    <property type="match status" value="1"/>
</dbReference>
<dbReference type="AlphaFoldDB" id="A0A1I5TTP8"/>
<evidence type="ECO:0000259" key="2">
    <source>
        <dbReference type="PROSITE" id="PS50164"/>
    </source>
</evidence>
<dbReference type="PANTHER" id="PTHR34477:SF5">
    <property type="entry name" value="BSL5627 PROTEIN"/>
    <property type="match status" value="1"/>
</dbReference>
<sequence length="99" mass="11999">MTKGGSVYIMTNKLKTTLYIGVTSDLQARIRQHKNHFFKGSFTDEYNLEYCVYYENFFSIEEAILREKQIKKWGRLKKEKLINSIKPNWIDLWIEIEKW</sequence>
<keyword evidence="4" id="KW-1185">Reference proteome</keyword>
<dbReference type="RefSeq" id="WP_090656088.1">
    <property type="nucleotide sequence ID" value="NZ_FOXQ01000002.1"/>
</dbReference>
<dbReference type="EMBL" id="FOXQ01000002">
    <property type="protein sequence ID" value="SFP86445.1"/>
    <property type="molecule type" value="Genomic_DNA"/>
</dbReference>
<dbReference type="SMART" id="SM00465">
    <property type="entry name" value="GIYc"/>
    <property type="match status" value="1"/>
</dbReference>
<evidence type="ECO:0000313" key="4">
    <source>
        <dbReference type="Proteomes" id="UP000199031"/>
    </source>
</evidence>
<dbReference type="InterPro" id="IPR000305">
    <property type="entry name" value="GIY-YIG_endonuc"/>
</dbReference>
<dbReference type="Gene3D" id="3.40.1440.10">
    <property type="entry name" value="GIY-YIG endonuclease"/>
    <property type="match status" value="1"/>
</dbReference>
<name>A0A1I5TTP8_9BACT</name>
<dbReference type="InterPro" id="IPR035901">
    <property type="entry name" value="GIY-YIG_endonuc_sf"/>
</dbReference>
<keyword evidence="3" id="KW-0255">Endonuclease</keyword>
<dbReference type="PANTHER" id="PTHR34477">
    <property type="entry name" value="UPF0213 PROTEIN YHBQ"/>
    <property type="match status" value="1"/>
</dbReference>
<keyword evidence="3" id="KW-0540">Nuclease</keyword>
<dbReference type="OrthoDB" id="1495241at2"/>
<dbReference type="Proteomes" id="UP000199031">
    <property type="component" value="Unassembled WGS sequence"/>
</dbReference>
<accession>A0A1I5TTP8</accession>
<reference evidence="3 4" key="1">
    <citation type="submission" date="2016-10" db="EMBL/GenBank/DDBJ databases">
        <authorList>
            <person name="de Groot N.N."/>
        </authorList>
    </citation>
    <scope>NUCLEOTIDE SEQUENCE [LARGE SCALE GENOMIC DNA]</scope>
    <source>
        <strain evidence="3 4">DSM 28286</strain>
    </source>
</reference>
<protein>
    <submittedName>
        <fullName evidence="3">Putative endonuclease</fullName>
    </submittedName>
</protein>
<dbReference type="Pfam" id="PF01541">
    <property type="entry name" value="GIY-YIG"/>
    <property type="match status" value="1"/>
</dbReference>
<dbReference type="InterPro" id="IPR050190">
    <property type="entry name" value="UPF0213_domain"/>
</dbReference>
<evidence type="ECO:0000313" key="3">
    <source>
        <dbReference type="EMBL" id="SFP86445.1"/>
    </source>
</evidence>
<comment type="similarity">
    <text evidence="1">Belongs to the UPF0213 family.</text>
</comment>
<gene>
    <name evidence="3" type="ORF">SAMN05444277_102301</name>
</gene>
<evidence type="ECO:0000256" key="1">
    <source>
        <dbReference type="ARBA" id="ARBA00007435"/>
    </source>
</evidence>
<organism evidence="3 4">
    <name type="scientific">Parafilimonas terrae</name>
    <dbReference type="NCBI Taxonomy" id="1465490"/>
    <lineage>
        <taxon>Bacteria</taxon>
        <taxon>Pseudomonadati</taxon>
        <taxon>Bacteroidota</taxon>
        <taxon>Chitinophagia</taxon>
        <taxon>Chitinophagales</taxon>
        <taxon>Chitinophagaceae</taxon>
        <taxon>Parafilimonas</taxon>
    </lineage>
</organism>
<feature type="domain" description="GIY-YIG" evidence="2">
    <location>
        <begin position="3"/>
        <end position="82"/>
    </location>
</feature>
<dbReference type="GO" id="GO:0004519">
    <property type="term" value="F:endonuclease activity"/>
    <property type="evidence" value="ECO:0007669"/>
    <property type="project" value="UniProtKB-KW"/>
</dbReference>
<proteinExistence type="inferred from homology"/>
<dbReference type="CDD" id="cd10448">
    <property type="entry name" value="GIY-YIG_unchar_3"/>
    <property type="match status" value="1"/>
</dbReference>